<keyword evidence="3" id="KW-1185">Reference proteome</keyword>
<gene>
    <name evidence="2" type="ORF">EAH84_02320</name>
</gene>
<proteinExistence type="predicted"/>
<name>A0A502CSI0_9SPHN</name>
<evidence type="ECO:0000259" key="1">
    <source>
        <dbReference type="Pfam" id="PF10988"/>
    </source>
</evidence>
<feature type="domain" description="Putative auto-transporter adhesin head GIN" evidence="1">
    <location>
        <begin position="42"/>
        <end position="219"/>
    </location>
</feature>
<evidence type="ECO:0000313" key="2">
    <source>
        <dbReference type="EMBL" id="TPG15644.1"/>
    </source>
</evidence>
<dbReference type="EMBL" id="RCZK01000001">
    <property type="protein sequence ID" value="TPG15644.1"/>
    <property type="molecule type" value="Genomic_DNA"/>
</dbReference>
<protein>
    <submittedName>
        <fullName evidence="2">DUF2807 domain-containing protein</fullName>
    </submittedName>
</protein>
<dbReference type="AlphaFoldDB" id="A0A502CSI0"/>
<dbReference type="Gene3D" id="2.160.20.120">
    <property type="match status" value="1"/>
</dbReference>
<dbReference type="RefSeq" id="WP_140867036.1">
    <property type="nucleotide sequence ID" value="NZ_RCZK01000001.1"/>
</dbReference>
<sequence length="239" mass="23618">MNYAAIAMLAGLTACSMSWDDDKGAGVAGTGSGTTRSYAVTDFTGVELRGSDDVDVRVGAGFSVRAEGPAKELEQLRIARDGDTLKVGRKSGMHWGEHGKVKVYVTLPRLAAADVAGSGDMAIDRVEGANFAGTVAGSGDLGVAAMAVDNAKLSIAGSGDLRAAGIAKALTVDIAGSGNLTARGLTAQQAKVSIAGSGDATAVVNGPAKVSIVGSGDVDLGAGATCSVSKVGSGSVRCR</sequence>
<accession>A0A502CSI0</accession>
<dbReference type="Pfam" id="PF10988">
    <property type="entry name" value="DUF2807"/>
    <property type="match status" value="1"/>
</dbReference>
<dbReference type="OrthoDB" id="7841570at2"/>
<evidence type="ECO:0000313" key="3">
    <source>
        <dbReference type="Proteomes" id="UP000318413"/>
    </source>
</evidence>
<dbReference type="Proteomes" id="UP000318413">
    <property type="component" value="Unassembled WGS sequence"/>
</dbReference>
<comment type="caution">
    <text evidence="2">The sequence shown here is derived from an EMBL/GenBank/DDBJ whole genome shotgun (WGS) entry which is preliminary data.</text>
</comment>
<organism evidence="2 3">
    <name type="scientific">Sphingomonas oligophenolica</name>
    <dbReference type="NCBI Taxonomy" id="301154"/>
    <lineage>
        <taxon>Bacteria</taxon>
        <taxon>Pseudomonadati</taxon>
        <taxon>Pseudomonadota</taxon>
        <taxon>Alphaproteobacteria</taxon>
        <taxon>Sphingomonadales</taxon>
        <taxon>Sphingomonadaceae</taxon>
        <taxon>Sphingomonas</taxon>
    </lineage>
</organism>
<dbReference type="InterPro" id="IPR021255">
    <property type="entry name" value="DUF2807"/>
</dbReference>
<reference evidence="2 3" key="1">
    <citation type="journal article" date="2019" name="Environ. Microbiol.">
        <title>Species interactions and distinct microbial communities in high Arctic permafrost affected cryosols are associated with the CH4 and CO2 gas fluxes.</title>
        <authorList>
            <person name="Altshuler I."/>
            <person name="Hamel J."/>
            <person name="Turney S."/>
            <person name="Magnuson E."/>
            <person name="Levesque R."/>
            <person name="Greer C."/>
            <person name="Whyte L.G."/>
        </authorList>
    </citation>
    <scope>NUCLEOTIDE SEQUENCE [LARGE SCALE GENOMIC DNA]</scope>
    <source>
        <strain evidence="2 3">S5.1</strain>
    </source>
</reference>